<dbReference type="PRINTS" id="PR01415">
    <property type="entry name" value="ANKYRIN"/>
</dbReference>
<feature type="signal peptide" evidence="3">
    <location>
        <begin position="1"/>
        <end position="21"/>
    </location>
</feature>
<feature type="repeat" description="ANK" evidence="1">
    <location>
        <begin position="215"/>
        <end position="243"/>
    </location>
</feature>
<feature type="chain" id="PRO_5032597387" evidence="3">
    <location>
        <begin position="22"/>
        <end position="526"/>
    </location>
</feature>
<organism evidence="4 5">
    <name type="scientific">Miscanthus lutarioriparius</name>
    <dbReference type="NCBI Taxonomy" id="422564"/>
    <lineage>
        <taxon>Eukaryota</taxon>
        <taxon>Viridiplantae</taxon>
        <taxon>Streptophyta</taxon>
        <taxon>Embryophyta</taxon>
        <taxon>Tracheophyta</taxon>
        <taxon>Spermatophyta</taxon>
        <taxon>Magnoliopsida</taxon>
        <taxon>Liliopsida</taxon>
        <taxon>Poales</taxon>
        <taxon>Poaceae</taxon>
        <taxon>PACMAD clade</taxon>
        <taxon>Panicoideae</taxon>
        <taxon>Andropogonodae</taxon>
        <taxon>Andropogoneae</taxon>
        <taxon>Saccharinae</taxon>
        <taxon>Miscanthus</taxon>
    </lineage>
</organism>
<evidence type="ECO:0000256" key="3">
    <source>
        <dbReference type="SAM" id="SignalP"/>
    </source>
</evidence>
<evidence type="ECO:0000313" key="4">
    <source>
        <dbReference type="EMBL" id="CAD6269529.1"/>
    </source>
</evidence>
<feature type="repeat" description="ANK" evidence="1">
    <location>
        <begin position="181"/>
        <end position="214"/>
    </location>
</feature>
<feature type="repeat" description="ANK" evidence="1">
    <location>
        <begin position="248"/>
        <end position="280"/>
    </location>
</feature>
<keyword evidence="3" id="KW-0732">Signal</keyword>
<dbReference type="InterPro" id="IPR002110">
    <property type="entry name" value="Ankyrin_rpt"/>
</dbReference>
<evidence type="ECO:0000256" key="1">
    <source>
        <dbReference type="PROSITE-ProRule" id="PRU00023"/>
    </source>
</evidence>
<protein>
    <submittedName>
        <fullName evidence="4">Uncharacterized protein</fullName>
    </submittedName>
</protein>
<dbReference type="Gene3D" id="1.25.40.20">
    <property type="entry name" value="Ankyrin repeat-containing domain"/>
    <property type="match status" value="2"/>
</dbReference>
<dbReference type="InterPro" id="IPR051616">
    <property type="entry name" value="Cul2-RING_E3_ligase_SR"/>
</dbReference>
<keyword evidence="5" id="KW-1185">Reference proteome</keyword>
<dbReference type="SMART" id="SM00248">
    <property type="entry name" value="ANK"/>
    <property type="match status" value="7"/>
</dbReference>
<dbReference type="Proteomes" id="UP000604825">
    <property type="component" value="Unassembled WGS sequence"/>
</dbReference>
<dbReference type="OrthoDB" id="194358at2759"/>
<sequence length="526" mass="56810">MAASTPMLSAVLLFFVPVITGGSGSGSVGASTALDDVCGGMGGYYVTPELGVLCADPSSRRRPGSRRPTPPQPETASLEAARSWAQGSDSESFTRDQRNLVDLSVAVLRKDIVRAKKLAKRLDDIDVDQVWGELALLDASKNPEAQKLAGPLHHAALSGYKAMCKLIITQCKCDVDAATIDGTTPLMFALNHEGNEAIVKYLINNHADPNKADNSGITPLHMAATQGYYEIAEYLLSKGANVDPLCQDGESPLFCAAIQGNERIVTLLLKHNADYNRVSKKMLTPLLASLHGSSLSCLEILIEAGADVNGTGCSVPPVALAAYKGLDRCIQCLLRNGANPNVPDEDNNIPVQIAAVKGWERCVEILLPHAPHLPQYEGLSISEIVQWERTAAQVGHQDPALYAKRSLCHLHLHAPAKFIEEAINYMNMVQPNLSTLDPESDARKLVLDFARTWKEPGSASRLGSGSSPTDKTDKTSRQNCIETIKRSLTVEESLEEQIADVRSKGKEAFAKGDYFDAAYFYMLANA</sequence>
<dbReference type="InterPro" id="IPR036770">
    <property type="entry name" value="Ankyrin_rpt-contain_sf"/>
</dbReference>
<dbReference type="SUPFAM" id="SSF48403">
    <property type="entry name" value="Ankyrin repeat"/>
    <property type="match status" value="1"/>
</dbReference>
<dbReference type="Pfam" id="PF12796">
    <property type="entry name" value="Ank_2"/>
    <property type="match status" value="1"/>
</dbReference>
<dbReference type="PROSITE" id="PS50088">
    <property type="entry name" value="ANK_REPEAT"/>
    <property type="match status" value="3"/>
</dbReference>
<dbReference type="EMBL" id="CAJGYO010000015">
    <property type="protein sequence ID" value="CAD6269529.1"/>
    <property type="molecule type" value="Genomic_DNA"/>
</dbReference>
<dbReference type="PANTHER" id="PTHR46224:SF27">
    <property type="match status" value="1"/>
</dbReference>
<dbReference type="AlphaFoldDB" id="A0A811RGR3"/>
<dbReference type="PROSITE" id="PS50297">
    <property type="entry name" value="ANK_REP_REGION"/>
    <property type="match status" value="3"/>
</dbReference>
<evidence type="ECO:0000313" key="5">
    <source>
        <dbReference type="Proteomes" id="UP000604825"/>
    </source>
</evidence>
<accession>A0A811RGR3</accession>
<feature type="region of interest" description="Disordered" evidence="2">
    <location>
        <begin position="56"/>
        <end position="91"/>
    </location>
</feature>
<dbReference type="Pfam" id="PF13637">
    <property type="entry name" value="Ank_4"/>
    <property type="match status" value="1"/>
</dbReference>
<evidence type="ECO:0000256" key="2">
    <source>
        <dbReference type="SAM" id="MobiDB-lite"/>
    </source>
</evidence>
<dbReference type="PANTHER" id="PTHR46224">
    <property type="entry name" value="ANKYRIN REPEAT FAMILY PROTEIN"/>
    <property type="match status" value="1"/>
</dbReference>
<feature type="region of interest" description="Disordered" evidence="2">
    <location>
        <begin position="456"/>
        <end position="477"/>
    </location>
</feature>
<name>A0A811RGR3_9POAL</name>
<keyword evidence="1" id="KW-0040">ANK repeat</keyword>
<comment type="caution">
    <text evidence="4">The sequence shown here is derived from an EMBL/GenBank/DDBJ whole genome shotgun (WGS) entry which is preliminary data.</text>
</comment>
<reference evidence="4" key="1">
    <citation type="submission" date="2020-10" db="EMBL/GenBank/DDBJ databases">
        <authorList>
            <person name="Han B."/>
            <person name="Lu T."/>
            <person name="Zhao Q."/>
            <person name="Huang X."/>
            <person name="Zhao Y."/>
        </authorList>
    </citation>
    <scope>NUCLEOTIDE SEQUENCE</scope>
</reference>
<gene>
    <name evidence="4" type="ORF">NCGR_LOCUS52833</name>
</gene>
<proteinExistence type="predicted"/>